<keyword evidence="1" id="KW-0812">Transmembrane</keyword>
<evidence type="ECO:0000313" key="2">
    <source>
        <dbReference type="EMBL" id="ONK55751.1"/>
    </source>
</evidence>
<dbReference type="OMA" id="AWLAIEY"/>
<gene>
    <name evidence="2" type="ORF">A4U43_C10F620</name>
</gene>
<dbReference type="AlphaFoldDB" id="A0A5P1DZK2"/>
<dbReference type="Proteomes" id="UP000243459">
    <property type="component" value="Chromosome 10"/>
</dbReference>
<dbReference type="Gramene" id="ONK55751">
    <property type="protein sequence ID" value="ONK55751"/>
    <property type="gene ID" value="A4U43_C10F620"/>
</dbReference>
<evidence type="ECO:0000313" key="3">
    <source>
        <dbReference type="Proteomes" id="UP000243459"/>
    </source>
</evidence>
<feature type="transmembrane region" description="Helical" evidence="1">
    <location>
        <begin position="30"/>
        <end position="55"/>
    </location>
</feature>
<protein>
    <submittedName>
        <fullName evidence="2">Uncharacterized protein</fullName>
    </submittedName>
</protein>
<dbReference type="OrthoDB" id="1922696at2759"/>
<feature type="transmembrane region" description="Helical" evidence="1">
    <location>
        <begin position="223"/>
        <end position="246"/>
    </location>
</feature>
<keyword evidence="1" id="KW-0472">Membrane</keyword>
<accession>A0A5P1DZK2</accession>
<dbReference type="PANTHER" id="PTHR36779">
    <property type="entry name" value="OSJNBA0083N12.13 PROTEIN"/>
    <property type="match status" value="1"/>
</dbReference>
<reference evidence="3" key="1">
    <citation type="journal article" date="2017" name="Nat. Commun.">
        <title>The asparagus genome sheds light on the origin and evolution of a young Y chromosome.</title>
        <authorList>
            <person name="Harkess A."/>
            <person name="Zhou J."/>
            <person name="Xu C."/>
            <person name="Bowers J.E."/>
            <person name="Van der Hulst R."/>
            <person name="Ayyampalayam S."/>
            <person name="Mercati F."/>
            <person name="Riccardi P."/>
            <person name="McKain M.R."/>
            <person name="Kakrana A."/>
            <person name="Tang H."/>
            <person name="Ray J."/>
            <person name="Groenendijk J."/>
            <person name="Arikit S."/>
            <person name="Mathioni S.M."/>
            <person name="Nakano M."/>
            <person name="Shan H."/>
            <person name="Telgmann-Rauber A."/>
            <person name="Kanno A."/>
            <person name="Yue Z."/>
            <person name="Chen H."/>
            <person name="Li W."/>
            <person name="Chen Y."/>
            <person name="Xu X."/>
            <person name="Zhang Y."/>
            <person name="Luo S."/>
            <person name="Chen H."/>
            <person name="Gao J."/>
            <person name="Mao Z."/>
            <person name="Pires J.C."/>
            <person name="Luo M."/>
            <person name="Kudrna D."/>
            <person name="Wing R.A."/>
            <person name="Meyers B.C."/>
            <person name="Yi K."/>
            <person name="Kong H."/>
            <person name="Lavrijsen P."/>
            <person name="Sunseri F."/>
            <person name="Falavigna A."/>
            <person name="Ye Y."/>
            <person name="Leebens-Mack J.H."/>
            <person name="Chen G."/>
        </authorList>
    </citation>
    <scope>NUCLEOTIDE SEQUENCE [LARGE SCALE GENOMIC DNA]</scope>
    <source>
        <strain evidence="3">cv. DH0086</strain>
    </source>
</reference>
<name>A0A5P1DZK2_ASPOF</name>
<feature type="transmembrane region" description="Helical" evidence="1">
    <location>
        <begin position="267"/>
        <end position="289"/>
    </location>
</feature>
<keyword evidence="3" id="KW-1185">Reference proteome</keyword>
<proteinExistence type="predicted"/>
<sequence>MDPSDPNQIPDDGGGGGGEEKRALRILTRCGCGIILSLGLSVFFSLALVLAAIGIGNLTAKSPVSVPAICRIVSSSVDIRSSKVCELGLLNYRAKNVLYPLGKGKKRYRCHDDYYWASVFEVEYKEYFSGQVLQAVAEAPKEALPLDCRPSFGTAWSTKMKFKVNETYNCRYTLGSRKADICPDNLFNCQSKDPSVTELVRRFFILFMRSVIFDKDSTGLKGVYAVAGTISGVLFGICFVILLKTLQSSVLSLIKRWKARKHQLQSFAVGLRRACLLVAYFCAAAWLMLEYGKMIGLKQFSLKANLAERTV</sequence>
<keyword evidence="1" id="KW-1133">Transmembrane helix</keyword>
<dbReference type="PANTHER" id="PTHR36779:SF1">
    <property type="entry name" value="OS04G0600400 PROTEIN"/>
    <property type="match status" value="1"/>
</dbReference>
<dbReference type="EMBL" id="CM007390">
    <property type="protein sequence ID" value="ONK55751.1"/>
    <property type="molecule type" value="Genomic_DNA"/>
</dbReference>
<organism evidence="2 3">
    <name type="scientific">Asparagus officinalis</name>
    <name type="common">Garden asparagus</name>
    <dbReference type="NCBI Taxonomy" id="4686"/>
    <lineage>
        <taxon>Eukaryota</taxon>
        <taxon>Viridiplantae</taxon>
        <taxon>Streptophyta</taxon>
        <taxon>Embryophyta</taxon>
        <taxon>Tracheophyta</taxon>
        <taxon>Spermatophyta</taxon>
        <taxon>Magnoliopsida</taxon>
        <taxon>Liliopsida</taxon>
        <taxon>Asparagales</taxon>
        <taxon>Asparagaceae</taxon>
        <taxon>Asparagoideae</taxon>
        <taxon>Asparagus</taxon>
    </lineage>
</organism>
<evidence type="ECO:0000256" key="1">
    <source>
        <dbReference type="SAM" id="Phobius"/>
    </source>
</evidence>